<dbReference type="SMART" id="SM00225">
    <property type="entry name" value="BTB"/>
    <property type="match status" value="1"/>
</dbReference>
<dbReference type="Pfam" id="PF00651">
    <property type="entry name" value="BTB"/>
    <property type="match status" value="1"/>
</dbReference>
<dbReference type="PANTHER" id="PTHR22870:SF408">
    <property type="entry name" value="OS09G0560450 PROTEIN"/>
    <property type="match status" value="1"/>
</dbReference>
<evidence type="ECO:0000259" key="3">
    <source>
        <dbReference type="PROSITE" id="PS50097"/>
    </source>
</evidence>
<accession>A0A0A9VVH8</accession>
<dbReference type="Gene3D" id="2.130.10.30">
    <property type="entry name" value="Regulator of chromosome condensation 1/beta-lactamase-inhibitor protein II"/>
    <property type="match status" value="1"/>
</dbReference>
<organism evidence="4">
    <name type="scientific">Lygus hesperus</name>
    <name type="common">Western plant bug</name>
    <dbReference type="NCBI Taxonomy" id="30085"/>
    <lineage>
        <taxon>Eukaryota</taxon>
        <taxon>Metazoa</taxon>
        <taxon>Ecdysozoa</taxon>
        <taxon>Arthropoda</taxon>
        <taxon>Hexapoda</taxon>
        <taxon>Insecta</taxon>
        <taxon>Pterygota</taxon>
        <taxon>Neoptera</taxon>
        <taxon>Paraneoptera</taxon>
        <taxon>Hemiptera</taxon>
        <taxon>Heteroptera</taxon>
        <taxon>Panheteroptera</taxon>
        <taxon>Cimicomorpha</taxon>
        <taxon>Miridae</taxon>
        <taxon>Mirini</taxon>
        <taxon>Lygus</taxon>
    </lineage>
</organism>
<dbReference type="Gene3D" id="3.30.710.10">
    <property type="entry name" value="Potassium Channel Kv1.1, Chain A"/>
    <property type="match status" value="1"/>
</dbReference>
<dbReference type="InterPro" id="IPR011333">
    <property type="entry name" value="SKP1/BTB/POZ_sf"/>
</dbReference>
<name>A0A0A9VVH8_LYGHE</name>
<dbReference type="PROSITE" id="PS50012">
    <property type="entry name" value="RCC1_3"/>
    <property type="match status" value="1"/>
</dbReference>
<evidence type="ECO:0000313" key="4">
    <source>
        <dbReference type="EMBL" id="JAG00247.1"/>
    </source>
</evidence>
<dbReference type="InterPro" id="IPR000210">
    <property type="entry name" value="BTB/POZ_dom"/>
</dbReference>
<feature type="domain" description="BTB" evidence="3">
    <location>
        <begin position="484"/>
        <end position="549"/>
    </location>
</feature>
<dbReference type="PANTHER" id="PTHR22870">
    <property type="entry name" value="REGULATOR OF CHROMOSOME CONDENSATION"/>
    <property type="match status" value="1"/>
</dbReference>
<dbReference type="CDD" id="cd18186">
    <property type="entry name" value="BTB_POZ_ZBTB_KLHL-like"/>
    <property type="match status" value="1"/>
</dbReference>
<reference evidence="4" key="1">
    <citation type="journal article" date="2014" name="PLoS ONE">
        <title>Transcriptome-Based Identification of ABC Transporters in the Western Tarnished Plant Bug Lygus hesperus.</title>
        <authorList>
            <person name="Hull J.J."/>
            <person name="Chaney K."/>
            <person name="Geib S.M."/>
            <person name="Fabrick J.A."/>
            <person name="Brent C.S."/>
            <person name="Walsh D."/>
            <person name="Lavine L.C."/>
        </authorList>
    </citation>
    <scope>NUCLEOTIDE SEQUENCE</scope>
</reference>
<dbReference type="SUPFAM" id="SSF50985">
    <property type="entry name" value="RCC1/BLIP-II"/>
    <property type="match status" value="2"/>
</dbReference>
<dbReference type="PROSITE" id="PS50097">
    <property type="entry name" value="BTB"/>
    <property type="match status" value="1"/>
</dbReference>
<feature type="repeat" description="RCC1" evidence="2">
    <location>
        <begin position="306"/>
        <end position="357"/>
    </location>
</feature>
<sequence length="647" mass="72422">MEHLELKKWWILGHLTDEQLEDMEYVHVYGSDRCPLEGLGGCLSALMITKGNQDVYGTGFNSMVGSTRSPLKMKNGEDYCDQNVKIEELCGIGLKKIVVGFLFGAGLTSNNELYVWGEGPDIVVSKARSVCFEVYSPDALCSRCGEKYSNLKVGGFLLNKCHKCNFLPSYNRSSPPNGVLLRRFVMAYHVFVSCLSCREICQSLHVGGYDLNYCLACDLLREVSYHDVPSKSSLAPRKIKLPVPVTILDIECGRTFLVIRTYDNRLFVWGSFGCSYYRCCVQNPDDAVIRSMSCGGNHIAVLSYPGDLYTCGSGDKGRLGYQWDELDGHLTLRKVPLPGKVVKVCCRSSGTVCLMNDRSVFCWGTHMRKIGRTQLSLTHSFSDIIRNPVEITGKFSDIAASPLTNVFCAKTEPLVFTWGSVKRPKSRHHRQQVVRISASECLSALVDRPVTYSASASQRPFNFIRRFIPQCTIHSHFFGSPLFSDMTFKLSDSNLPAHSLVLHANSVYFKTLFSEADEIPKEIDVSSYNPVAYRNLLKHLYGVQVIEESIEDLFDLYAIAMSYNETGISEDTFSRLREALDAKNVLPIHAKAKLAGFQGLVEECEHFMNSTEYKNMLVKLISRDSQKSIQALAMLTEGLAEDDQNAV</sequence>
<dbReference type="AlphaFoldDB" id="A0A0A9VVH8"/>
<proteinExistence type="predicted"/>
<protein>
    <submittedName>
        <fullName evidence="4">RCC1 and BTB domain-containing protein 2</fullName>
    </submittedName>
</protein>
<dbReference type="PROSITE" id="PS00626">
    <property type="entry name" value="RCC1_2"/>
    <property type="match status" value="1"/>
</dbReference>
<dbReference type="EMBL" id="GBHO01043357">
    <property type="protein sequence ID" value="JAG00247.1"/>
    <property type="molecule type" value="Transcribed_RNA"/>
</dbReference>
<gene>
    <name evidence="4" type="primary">RCBTB2_15</name>
    <name evidence="4" type="ORF">CM83_47018</name>
</gene>
<reference evidence="4" key="2">
    <citation type="submission" date="2014-07" db="EMBL/GenBank/DDBJ databases">
        <authorList>
            <person name="Hull J."/>
        </authorList>
    </citation>
    <scope>NUCLEOTIDE SEQUENCE</scope>
</reference>
<keyword evidence="1" id="KW-0677">Repeat</keyword>
<evidence type="ECO:0000256" key="2">
    <source>
        <dbReference type="PROSITE-ProRule" id="PRU00235"/>
    </source>
</evidence>
<dbReference type="SUPFAM" id="SSF54695">
    <property type="entry name" value="POZ domain"/>
    <property type="match status" value="1"/>
</dbReference>
<dbReference type="InterPro" id="IPR051210">
    <property type="entry name" value="Ub_ligase/GEF_domain"/>
</dbReference>
<evidence type="ECO:0000256" key="1">
    <source>
        <dbReference type="ARBA" id="ARBA00022737"/>
    </source>
</evidence>
<dbReference type="InterPro" id="IPR000408">
    <property type="entry name" value="Reg_chr_condens"/>
</dbReference>
<dbReference type="InterPro" id="IPR009091">
    <property type="entry name" value="RCC1/BLIP-II"/>
</dbReference>